<proteinExistence type="predicted"/>
<reference evidence="1 2" key="1">
    <citation type="submission" date="2024-01" db="EMBL/GenBank/DDBJ databases">
        <title>Comparative genomics of Cryptococcus and Kwoniella reveals pathogenesis evolution and contrasting modes of karyotype evolution via chromosome fusion or intercentromeric recombination.</title>
        <authorList>
            <person name="Coelho M.A."/>
            <person name="David-Palma M."/>
            <person name="Shea T."/>
            <person name="Bowers K."/>
            <person name="McGinley-Smith S."/>
            <person name="Mohammad A.W."/>
            <person name="Gnirke A."/>
            <person name="Yurkov A.M."/>
            <person name="Nowrousian M."/>
            <person name="Sun S."/>
            <person name="Cuomo C.A."/>
            <person name="Heitman J."/>
        </authorList>
    </citation>
    <scope>NUCLEOTIDE SEQUENCE [LARGE SCALE GENOMIC DNA]</scope>
    <source>
        <strain evidence="1 2">PYCC6329</strain>
    </source>
</reference>
<dbReference type="RefSeq" id="XP_066083164.1">
    <property type="nucleotide sequence ID" value="XM_066227067.1"/>
</dbReference>
<gene>
    <name evidence="1" type="ORF">V865_003270</name>
</gene>
<sequence>MSNNTAKLKYGGLATTINIGLIENLIPTYPHMTYPHIEETHSDNLPSIIVQLNGPNSTLRFPQLHLDVEISTGNVLVVPLGNLLHHYVVPPASQADGRQDQKRLVMVCYTRKCIEEEYERSRKGKK</sequence>
<evidence type="ECO:0000313" key="1">
    <source>
        <dbReference type="EMBL" id="WWD05197.1"/>
    </source>
</evidence>
<evidence type="ECO:0008006" key="3">
    <source>
        <dbReference type="Google" id="ProtNLM"/>
    </source>
</evidence>
<dbReference type="KEGG" id="ker:91102074"/>
<keyword evidence="2" id="KW-1185">Reference proteome</keyword>
<dbReference type="Gene3D" id="3.60.130.30">
    <property type="match status" value="1"/>
</dbReference>
<protein>
    <recommendedName>
        <fullName evidence="3">Fe2OG dioxygenase domain-containing protein</fullName>
    </recommendedName>
</protein>
<accession>A0AAX4KHL8</accession>
<evidence type="ECO:0000313" key="2">
    <source>
        <dbReference type="Proteomes" id="UP001358614"/>
    </source>
</evidence>
<dbReference type="EMBL" id="CP144089">
    <property type="protein sequence ID" value="WWD05197.1"/>
    <property type="molecule type" value="Genomic_DNA"/>
</dbReference>
<dbReference type="AlphaFoldDB" id="A0AAX4KHL8"/>
<dbReference type="GeneID" id="91102074"/>
<dbReference type="Proteomes" id="UP001358614">
    <property type="component" value="Chromosome 1"/>
</dbReference>
<name>A0AAX4KHL8_9TREE</name>
<organism evidence="1 2">
    <name type="scientific">Kwoniella europaea PYCC6329</name>
    <dbReference type="NCBI Taxonomy" id="1423913"/>
    <lineage>
        <taxon>Eukaryota</taxon>
        <taxon>Fungi</taxon>
        <taxon>Dikarya</taxon>
        <taxon>Basidiomycota</taxon>
        <taxon>Agaricomycotina</taxon>
        <taxon>Tremellomycetes</taxon>
        <taxon>Tremellales</taxon>
        <taxon>Cryptococcaceae</taxon>
        <taxon>Kwoniella</taxon>
    </lineage>
</organism>